<evidence type="ECO:0000256" key="2">
    <source>
        <dbReference type="ARBA" id="ARBA00011814"/>
    </source>
</evidence>
<name>A0A131ZW97_SARSC</name>
<comment type="function">
    <text evidence="3">Required for the function of coenzyme Q in the respiratory chain. May serve as a chaperone or may be involved in the transport of Q6 from its site of synthesis to the catalytic sites of the respiratory complexes.</text>
</comment>
<dbReference type="Proteomes" id="UP000070412">
    <property type="component" value="Unassembled WGS sequence"/>
</dbReference>
<reference evidence="5" key="3">
    <citation type="submission" date="2020-01" db="EMBL/GenBank/DDBJ databases">
        <authorList>
            <person name="Korhonen P.K.K."/>
            <person name="Guangxu M.G."/>
            <person name="Wang T.W."/>
            <person name="Stroehlein A.J.S."/>
            <person name="Young N.D."/>
            <person name="Ang C.-S.A."/>
            <person name="Fernando D.W.F."/>
            <person name="Lu H.L."/>
            <person name="Taylor S.T."/>
            <person name="Ehtesham M.E.M."/>
            <person name="Najaraj S.H.N."/>
            <person name="Harsha G.H.G."/>
            <person name="Madugundu A.M."/>
            <person name="Renuse S.R."/>
            <person name="Holt D.H."/>
            <person name="Pandey A.P."/>
            <person name="Papenfuss A.P."/>
            <person name="Gasser R.B.G."/>
            <person name="Fischer K.F."/>
        </authorList>
    </citation>
    <scope>NUCLEOTIDE SEQUENCE</scope>
    <source>
        <strain evidence="5">SSS_KF_BRIS2020</strain>
    </source>
</reference>
<accession>A0A131ZW97</accession>
<sequence length="209" mass="24564">MRPNLWLMNLLMRNNLKKLLHINPIIANNRHVLVDGYPFLSTSSSTASSPSKRLDYTDKRIVRYSTSQMFNIVANVDDYDQFLPNCIQSTVLNRTPEKMEAELVVGFQPIITEKYTSIIHLYKPNRILIEGTNSNILKHLQSEWKFEQLNEKRTIVTFNVEFEFYSSIHSKFMSLFFDDFTKKTMKAFLDRAYLVYSADPLYFDSSDKF</sequence>
<gene>
    <name evidence="6" type="ORF">QR98_0013530</name>
    <name evidence="5" type="ORF">SSS_6990</name>
</gene>
<keyword evidence="8" id="KW-1185">Reference proteome</keyword>
<comment type="similarity">
    <text evidence="1">Belongs to the COQ10 family.</text>
</comment>
<reference evidence="8" key="2">
    <citation type="journal article" date="2020" name="PLoS Negl. Trop. Dis.">
        <title>High-quality nuclear genome for Sarcoptes scabiei-A critical resource for a neglected parasite.</title>
        <authorList>
            <person name="Korhonen P.K."/>
            <person name="Gasser R.B."/>
            <person name="Ma G."/>
            <person name="Wang T."/>
            <person name="Stroehlein A.J."/>
            <person name="Young N.D."/>
            <person name="Ang C.S."/>
            <person name="Fernando D.D."/>
            <person name="Lu H.C."/>
            <person name="Taylor S."/>
            <person name="Reynolds S.L."/>
            <person name="Mofiz E."/>
            <person name="Najaraj S.H."/>
            <person name="Gowda H."/>
            <person name="Madugundu A."/>
            <person name="Renuse S."/>
            <person name="Holt D."/>
            <person name="Pandey A."/>
            <person name="Papenfuss A.T."/>
            <person name="Fischer K."/>
        </authorList>
    </citation>
    <scope>NUCLEOTIDE SEQUENCE [LARGE SCALE GENOMIC DNA]</scope>
</reference>
<comment type="subunit">
    <text evidence="2">Interacts with coenzyme Q.</text>
</comment>
<evidence type="ECO:0000259" key="4">
    <source>
        <dbReference type="Pfam" id="PF03364"/>
    </source>
</evidence>
<evidence type="ECO:0000313" key="6">
    <source>
        <dbReference type="EMBL" id="KPM02927.1"/>
    </source>
</evidence>
<dbReference type="InterPro" id="IPR044996">
    <property type="entry name" value="COQ10-like"/>
</dbReference>
<dbReference type="GO" id="GO:0005739">
    <property type="term" value="C:mitochondrion"/>
    <property type="evidence" value="ECO:0007669"/>
    <property type="project" value="TreeGrafter"/>
</dbReference>
<dbReference type="InterPro" id="IPR023393">
    <property type="entry name" value="START-like_dom_sf"/>
</dbReference>
<dbReference type="Pfam" id="PF03364">
    <property type="entry name" value="Polyketide_cyc"/>
    <property type="match status" value="1"/>
</dbReference>
<dbReference type="EMBL" id="WVUK01000064">
    <property type="protein sequence ID" value="KAF7489486.1"/>
    <property type="molecule type" value="Genomic_DNA"/>
</dbReference>
<feature type="domain" description="Coenzyme Q-binding protein COQ10 START" evidence="4">
    <location>
        <begin position="62"/>
        <end position="188"/>
    </location>
</feature>
<evidence type="ECO:0000313" key="5">
    <source>
        <dbReference type="EMBL" id="KAF7489486.1"/>
    </source>
</evidence>
<evidence type="ECO:0000256" key="1">
    <source>
        <dbReference type="ARBA" id="ARBA00006885"/>
    </source>
</evidence>
<reference evidence="7" key="4">
    <citation type="submission" date="2022-06" db="UniProtKB">
        <authorList>
            <consortium name="EnsemblMetazoa"/>
        </authorList>
    </citation>
    <scope>IDENTIFICATION</scope>
</reference>
<dbReference type="PANTHER" id="PTHR12901">
    <property type="entry name" value="SPERM PROTEIN HOMOLOG"/>
    <property type="match status" value="1"/>
</dbReference>
<dbReference type="Proteomes" id="UP000616769">
    <property type="component" value="Unassembled WGS sequence"/>
</dbReference>
<dbReference type="GO" id="GO:0048039">
    <property type="term" value="F:ubiquinone binding"/>
    <property type="evidence" value="ECO:0007669"/>
    <property type="project" value="InterPro"/>
</dbReference>
<evidence type="ECO:0000256" key="3">
    <source>
        <dbReference type="ARBA" id="ARBA00024947"/>
    </source>
</evidence>
<proteinExistence type="inferred from homology"/>
<dbReference type="SUPFAM" id="SSF55961">
    <property type="entry name" value="Bet v1-like"/>
    <property type="match status" value="1"/>
</dbReference>
<evidence type="ECO:0000313" key="7">
    <source>
        <dbReference type="EnsemblMetazoa" id="KAF7489486.1"/>
    </source>
</evidence>
<dbReference type="OrthoDB" id="292693at2759"/>
<dbReference type="VEuPathDB" id="VectorBase:SSCA001989"/>
<dbReference type="AlphaFoldDB" id="A0A131ZW97"/>
<evidence type="ECO:0000313" key="9">
    <source>
        <dbReference type="Proteomes" id="UP000616769"/>
    </source>
</evidence>
<protein>
    <submittedName>
        <fullName evidence="5">Coenzyme Q-binding protein COQ10 -like protein A, mitochondrial</fullName>
    </submittedName>
    <submittedName>
        <fullName evidence="6">Coenzyme Q-binding protein COQ10-like protein, mitochondrial-like protein</fullName>
    </submittedName>
</protein>
<dbReference type="GO" id="GO:0045333">
    <property type="term" value="P:cellular respiration"/>
    <property type="evidence" value="ECO:0007669"/>
    <property type="project" value="InterPro"/>
</dbReference>
<dbReference type="CDD" id="cd07813">
    <property type="entry name" value="COQ10p_like"/>
    <property type="match status" value="1"/>
</dbReference>
<dbReference type="Gene3D" id="3.30.530.20">
    <property type="match status" value="1"/>
</dbReference>
<dbReference type="OMA" id="IDGPFKY"/>
<reference evidence="6 9" key="1">
    <citation type="journal article" date="2015" name="Parasit. Vectors">
        <title>Draft genome of the scabies mite.</title>
        <authorList>
            <person name="Rider S.D.Jr."/>
            <person name="Morgan M.S."/>
            <person name="Arlian L.G."/>
        </authorList>
    </citation>
    <scope>NUCLEOTIDE SEQUENCE [LARGE SCALE GENOMIC DNA]</scope>
    <source>
        <strain evidence="6">Arlian Lab</strain>
    </source>
</reference>
<dbReference type="EnsemblMetazoa" id="SSS_6990s_mrna">
    <property type="protein sequence ID" value="KAF7489486.1"/>
    <property type="gene ID" value="SSS_6990"/>
</dbReference>
<evidence type="ECO:0000313" key="8">
    <source>
        <dbReference type="Proteomes" id="UP000070412"/>
    </source>
</evidence>
<dbReference type="InterPro" id="IPR005031">
    <property type="entry name" value="COQ10_START"/>
</dbReference>
<dbReference type="PANTHER" id="PTHR12901:SF10">
    <property type="entry name" value="COENZYME Q-BINDING PROTEIN COQ10, MITOCHONDRIAL"/>
    <property type="match status" value="1"/>
</dbReference>
<dbReference type="EMBL" id="JXLN01003300">
    <property type="protein sequence ID" value="KPM02927.1"/>
    <property type="molecule type" value="Genomic_DNA"/>
</dbReference>
<organism evidence="6 9">
    <name type="scientific">Sarcoptes scabiei</name>
    <name type="common">Itch mite</name>
    <name type="synonym">Acarus scabiei</name>
    <dbReference type="NCBI Taxonomy" id="52283"/>
    <lineage>
        <taxon>Eukaryota</taxon>
        <taxon>Metazoa</taxon>
        <taxon>Ecdysozoa</taxon>
        <taxon>Arthropoda</taxon>
        <taxon>Chelicerata</taxon>
        <taxon>Arachnida</taxon>
        <taxon>Acari</taxon>
        <taxon>Acariformes</taxon>
        <taxon>Sarcoptiformes</taxon>
        <taxon>Astigmata</taxon>
        <taxon>Psoroptidia</taxon>
        <taxon>Sarcoptoidea</taxon>
        <taxon>Sarcoptidae</taxon>
        <taxon>Sarcoptinae</taxon>
        <taxon>Sarcoptes</taxon>
    </lineage>
</organism>